<evidence type="ECO:0000313" key="2">
    <source>
        <dbReference type="Proteomes" id="UP000288227"/>
    </source>
</evidence>
<gene>
    <name evidence="1" type="ORF">SanaruYs_19830</name>
</gene>
<dbReference type="EMBL" id="BHXQ01000003">
    <property type="protein sequence ID" value="GCC51754.1"/>
    <property type="molecule type" value="Genomic_DNA"/>
</dbReference>
<proteinExistence type="predicted"/>
<reference evidence="1 2" key="1">
    <citation type="submission" date="2018-11" db="EMBL/GenBank/DDBJ databases">
        <title>Chryseotalea sanarue gen. nov., sp., nov., a member of the family Cytophagaceae, isolated from a brackish lake in Hamamatsu Japan.</title>
        <authorList>
            <person name="Maejima Y."/>
            <person name="Iino T."/>
            <person name="Muraguchi Y."/>
            <person name="Fukuda K."/>
            <person name="Ohkuma M."/>
            <person name="Moriuchi R."/>
            <person name="Dohra H."/>
            <person name="Kimbara K."/>
            <person name="Shintani M."/>
        </authorList>
    </citation>
    <scope>NUCLEOTIDE SEQUENCE [LARGE SCALE GENOMIC DNA]</scope>
    <source>
        <strain evidence="1 2">Ys</strain>
    </source>
</reference>
<dbReference type="RefSeq" id="WP_127122404.1">
    <property type="nucleotide sequence ID" value="NZ_BHXQ01000003.1"/>
</dbReference>
<comment type="caution">
    <text evidence="1">The sequence shown here is derived from an EMBL/GenBank/DDBJ whole genome shotgun (WGS) entry which is preliminary data.</text>
</comment>
<sequence>MNWTKEGEYYNLSTEKESLLKLKFDLLKTTTFQIGDQEYIIEKKGFWQPYYLVHKGEALVATLRHDFWGSKGRIELTNQTTYQVEYKFKNTLTLRFLHQEQEILSYHVETTGALSKSVFRVGVVIVEEELLLVLAAMGMTIFLSIFNEFKADSGDASVLIAIAAM</sequence>
<dbReference type="AlphaFoldDB" id="A0A401UA84"/>
<dbReference type="OrthoDB" id="10006499at2"/>
<keyword evidence="2" id="KW-1185">Reference proteome</keyword>
<name>A0A401UA84_9BACT</name>
<dbReference type="Proteomes" id="UP000288227">
    <property type="component" value="Unassembled WGS sequence"/>
</dbReference>
<protein>
    <submittedName>
        <fullName evidence="1">Uncharacterized protein</fullName>
    </submittedName>
</protein>
<evidence type="ECO:0000313" key="1">
    <source>
        <dbReference type="EMBL" id="GCC51754.1"/>
    </source>
</evidence>
<accession>A0A401UA84</accession>
<organism evidence="1 2">
    <name type="scientific">Chryseotalea sanaruensis</name>
    <dbReference type="NCBI Taxonomy" id="2482724"/>
    <lineage>
        <taxon>Bacteria</taxon>
        <taxon>Pseudomonadati</taxon>
        <taxon>Bacteroidota</taxon>
        <taxon>Cytophagia</taxon>
        <taxon>Cytophagales</taxon>
        <taxon>Chryseotaleaceae</taxon>
        <taxon>Chryseotalea</taxon>
    </lineage>
</organism>